<feature type="transmembrane region" description="Helical" evidence="1">
    <location>
        <begin position="69"/>
        <end position="89"/>
    </location>
</feature>
<dbReference type="Proteomes" id="UP000887565">
    <property type="component" value="Unplaced"/>
</dbReference>
<evidence type="ECO:0000313" key="3">
    <source>
        <dbReference type="WBParaSite" id="nRc.2.0.1.t26347-RA"/>
    </source>
</evidence>
<reference evidence="3" key="1">
    <citation type="submission" date="2022-11" db="UniProtKB">
        <authorList>
            <consortium name="WormBaseParasite"/>
        </authorList>
    </citation>
    <scope>IDENTIFICATION</scope>
</reference>
<proteinExistence type="predicted"/>
<keyword evidence="1" id="KW-1133">Transmembrane helix</keyword>
<keyword evidence="2" id="KW-1185">Reference proteome</keyword>
<dbReference type="AlphaFoldDB" id="A0A915JJU0"/>
<keyword evidence="1" id="KW-0472">Membrane</keyword>
<evidence type="ECO:0000256" key="1">
    <source>
        <dbReference type="SAM" id="Phobius"/>
    </source>
</evidence>
<name>A0A915JJU0_ROMCU</name>
<protein>
    <submittedName>
        <fullName evidence="3">Uncharacterized protein</fullName>
    </submittedName>
</protein>
<accession>A0A915JJU0</accession>
<dbReference type="WBParaSite" id="nRc.2.0.1.t26347-RA">
    <property type="protein sequence ID" value="nRc.2.0.1.t26347-RA"/>
    <property type="gene ID" value="nRc.2.0.1.g26347"/>
</dbReference>
<organism evidence="2 3">
    <name type="scientific">Romanomermis culicivorax</name>
    <name type="common">Nematode worm</name>
    <dbReference type="NCBI Taxonomy" id="13658"/>
    <lineage>
        <taxon>Eukaryota</taxon>
        <taxon>Metazoa</taxon>
        <taxon>Ecdysozoa</taxon>
        <taxon>Nematoda</taxon>
        <taxon>Enoplea</taxon>
        <taxon>Dorylaimia</taxon>
        <taxon>Mermithida</taxon>
        <taxon>Mermithoidea</taxon>
        <taxon>Mermithidae</taxon>
        <taxon>Romanomermis</taxon>
    </lineage>
</organism>
<keyword evidence="1" id="KW-0812">Transmembrane</keyword>
<sequence>MFDSSFFSWSCYESILAMQQPDKKNFMEIRQTLIRNKRPEYFTTDSSTRCKSIPNEYLKYSAFYGKRKFYFCLIFPMFSLTIGSVKFALQILNLTFDVQATRFAIFQVAFEFANS</sequence>
<evidence type="ECO:0000313" key="2">
    <source>
        <dbReference type="Proteomes" id="UP000887565"/>
    </source>
</evidence>